<dbReference type="Proteomes" id="UP000235023">
    <property type="component" value="Unassembled WGS sequence"/>
</dbReference>
<feature type="compositionally biased region" description="Basic and acidic residues" evidence="2">
    <location>
        <begin position="243"/>
        <end position="253"/>
    </location>
</feature>
<feature type="region of interest" description="Disordered" evidence="2">
    <location>
        <begin position="1"/>
        <end position="208"/>
    </location>
</feature>
<proteinExistence type="predicted"/>
<dbReference type="AlphaFoldDB" id="A0A2J5I885"/>
<dbReference type="OrthoDB" id="10485934at2759"/>
<evidence type="ECO:0000256" key="1">
    <source>
        <dbReference type="SAM" id="Coils"/>
    </source>
</evidence>
<protein>
    <submittedName>
        <fullName evidence="3">Uncharacterized protein</fullName>
    </submittedName>
</protein>
<gene>
    <name evidence="3" type="ORF">BDW42DRAFT_190163</name>
</gene>
<feature type="compositionally biased region" description="Polar residues" evidence="2">
    <location>
        <begin position="72"/>
        <end position="84"/>
    </location>
</feature>
<feature type="compositionally biased region" description="Low complexity" evidence="2">
    <location>
        <begin position="48"/>
        <end position="61"/>
    </location>
</feature>
<feature type="region of interest" description="Disordered" evidence="2">
    <location>
        <begin position="221"/>
        <end position="258"/>
    </location>
</feature>
<organism evidence="3 4">
    <name type="scientific">Aspergillus taichungensis</name>
    <dbReference type="NCBI Taxonomy" id="482145"/>
    <lineage>
        <taxon>Eukaryota</taxon>
        <taxon>Fungi</taxon>
        <taxon>Dikarya</taxon>
        <taxon>Ascomycota</taxon>
        <taxon>Pezizomycotina</taxon>
        <taxon>Eurotiomycetes</taxon>
        <taxon>Eurotiomycetidae</taxon>
        <taxon>Eurotiales</taxon>
        <taxon>Aspergillaceae</taxon>
        <taxon>Aspergillus</taxon>
        <taxon>Aspergillus subgen. Circumdati</taxon>
    </lineage>
</organism>
<feature type="compositionally biased region" description="Basic and acidic residues" evidence="2">
    <location>
        <begin position="120"/>
        <end position="136"/>
    </location>
</feature>
<accession>A0A2J5I885</accession>
<evidence type="ECO:0000313" key="3">
    <source>
        <dbReference type="EMBL" id="PLN86250.1"/>
    </source>
</evidence>
<dbReference type="EMBL" id="KZ559499">
    <property type="protein sequence ID" value="PLN86250.1"/>
    <property type="molecule type" value="Genomic_DNA"/>
</dbReference>
<feature type="compositionally biased region" description="Low complexity" evidence="2">
    <location>
        <begin position="192"/>
        <end position="204"/>
    </location>
</feature>
<feature type="compositionally biased region" description="Basic residues" evidence="2">
    <location>
        <begin position="163"/>
        <end position="176"/>
    </location>
</feature>
<keyword evidence="4" id="KW-1185">Reference proteome</keyword>
<feature type="coiled-coil region" evidence="1">
    <location>
        <begin position="262"/>
        <end position="296"/>
    </location>
</feature>
<name>A0A2J5I885_9EURO</name>
<feature type="compositionally biased region" description="Polar residues" evidence="2">
    <location>
        <begin position="142"/>
        <end position="151"/>
    </location>
</feature>
<feature type="compositionally biased region" description="Low complexity" evidence="2">
    <location>
        <begin position="152"/>
        <end position="162"/>
    </location>
</feature>
<sequence>MAPRKRTAKQANLDEEYRLSISESVPTSATTNKEPYSFRKRPRMPAPKTNTKKTAGNTAKNTAKDARYLVRKSTTTARGKSSATAKPAAPVIVASAAVRPQGIRKSERARKPPQLYEALGRAEERAARERLAAERALKRKNSTTTKTVKQSAKQPTKQPAKQPAKRPTKPPTKRPTKQATKQPAKQPRKQTTKQPVKQPTQGPTCDYCEATGTDVIMISSDSEHEPQQQGDAGEDSVSSRTLGRTDEGNDEGHASNPPQAGIAILQQQIAQLQQTIQNLTAQNQTLQAQYDDIHAQHEALVLSYGALEAASNTETSDQDMENRSQDLQTQLRDQAFQNQYQKALTAHQNLVAAHQNLQTQYDTLTDMNESLRRQLSRYTSVLPAQPDGPPLTGQERGGSPWRLGLEDFIDLSQAGPSSVLHDPDTILLAEHDPANHPDLSIEDIAGQTPLDAQEQQLVDRAFREGCLDPVFTEGAKAPSPDDQSMTDMPDFT</sequence>
<reference evidence="4" key="1">
    <citation type="submission" date="2017-12" db="EMBL/GenBank/DDBJ databases">
        <authorList>
            <consortium name="DOE Joint Genome Institute"/>
            <person name="Mondo S.J."/>
            <person name="Kjaerbolling I."/>
            <person name="Vesth T.C."/>
            <person name="Frisvad J.C."/>
            <person name="Nybo J.L."/>
            <person name="Theobald S."/>
            <person name="Kuo A."/>
            <person name="Bowyer P."/>
            <person name="Matsuda Y."/>
            <person name="Lyhne E.K."/>
            <person name="Kogle M.E."/>
            <person name="Clum A."/>
            <person name="Lipzen A."/>
            <person name="Salamov A."/>
            <person name="Ngan C.Y."/>
            <person name="Daum C."/>
            <person name="Chiniquy J."/>
            <person name="Barry K."/>
            <person name="LaButti K."/>
            <person name="Haridas S."/>
            <person name="Simmons B.A."/>
            <person name="Magnuson J.K."/>
            <person name="Mortensen U.H."/>
            <person name="Larsen T.O."/>
            <person name="Grigoriev I.V."/>
            <person name="Baker S.E."/>
            <person name="Andersen M.R."/>
            <person name="Nordberg H.P."/>
            <person name="Cantor M.N."/>
            <person name="Hua S.X."/>
        </authorList>
    </citation>
    <scope>NUCLEOTIDE SEQUENCE [LARGE SCALE GENOMIC DNA]</scope>
    <source>
        <strain evidence="4">IBT 19404</strain>
    </source>
</reference>
<feature type="region of interest" description="Disordered" evidence="2">
    <location>
        <begin position="469"/>
        <end position="492"/>
    </location>
</feature>
<evidence type="ECO:0000256" key="2">
    <source>
        <dbReference type="SAM" id="MobiDB-lite"/>
    </source>
</evidence>
<keyword evidence="1" id="KW-0175">Coiled coil</keyword>
<feature type="compositionally biased region" description="Polar residues" evidence="2">
    <location>
        <begin position="21"/>
        <end position="34"/>
    </location>
</feature>
<feature type="compositionally biased region" description="Low complexity" evidence="2">
    <location>
        <begin position="85"/>
        <end position="100"/>
    </location>
</feature>
<evidence type="ECO:0000313" key="4">
    <source>
        <dbReference type="Proteomes" id="UP000235023"/>
    </source>
</evidence>